<feature type="compositionally biased region" description="Basic and acidic residues" evidence="4">
    <location>
        <begin position="144"/>
        <end position="153"/>
    </location>
</feature>
<feature type="region of interest" description="Disordered" evidence="4">
    <location>
        <begin position="184"/>
        <end position="209"/>
    </location>
</feature>
<feature type="region of interest" description="Disordered" evidence="4">
    <location>
        <begin position="125"/>
        <end position="172"/>
    </location>
</feature>
<dbReference type="InterPro" id="IPR012890">
    <property type="entry name" value="GCFC2-like"/>
</dbReference>
<evidence type="ECO:0000313" key="6">
    <source>
        <dbReference type="Ensembl" id="ENSCCEP00000004365.1"/>
    </source>
</evidence>
<feature type="compositionally biased region" description="Acidic residues" evidence="4">
    <location>
        <begin position="187"/>
        <end position="204"/>
    </location>
</feature>
<dbReference type="Ensembl" id="ENSCCET00000007276.1">
    <property type="protein sequence ID" value="ENSCCEP00000004365.1"/>
    <property type="gene ID" value="ENSCCEG00000004766.1"/>
</dbReference>
<comment type="subcellular location">
    <subcellularLocation>
        <location evidence="1">Nucleus</location>
    </subcellularLocation>
</comment>
<protein>
    <submittedName>
        <fullName evidence="6">PAX3 and PAX7 binding protein 1</fullName>
    </submittedName>
</protein>
<dbReference type="PANTHER" id="PTHR12214:SF2">
    <property type="entry name" value="PAX3- AND PAX7-BINDING PROTEIN 1"/>
    <property type="match status" value="1"/>
</dbReference>
<organism evidence="6 7">
    <name type="scientific">Cyanistes caeruleus</name>
    <name type="common">Eurasian blue tit</name>
    <name type="synonym">Parus caeruleus</name>
    <dbReference type="NCBI Taxonomy" id="156563"/>
    <lineage>
        <taxon>Eukaryota</taxon>
        <taxon>Metazoa</taxon>
        <taxon>Chordata</taxon>
        <taxon>Craniata</taxon>
        <taxon>Vertebrata</taxon>
        <taxon>Euteleostomi</taxon>
        <taxon>Archelosauria</taxon>
        <taxon>Archosauria</taxon>
        <taxon>Dinosauria</taxon>
        <taxon>Saurischia</taxon>
        <taxon>Theropoda</taxon>
        <taxon>Coelurosauria</taxon>
        <taxon>Aves</taxon>
        <taxon>Neognathae</taxon>
        <taxon>Neoaves</taxon>
        <taxon>Telluraves</taxon>
        <taxon>Australaves</taxon>
        <taxon>Passeriformes</taxon>
        <taxon>Paridae</taxon>
        <taxon>Cyanistes</taxon>
    </lineage>
</organism>
<evidence type="ECO:0000256" key="4">
    <source>
        <dbReference type="SAM" id="MobiDB-lite"/>
    </source>
</evidence>
<dbReference type="GO" id="GO:0045944">
    <property type="term" value="P:positive regulation of transcription by RNA polymerase II"/>
    <property type="evidence" value="ECO:0007669"/>
    <property type="project" value="TreeGrafter"/>
</dbReference>
<dbReference type="Pfam" id="PF07842">
    <property type="entry name" value="GCFC"/>
    <property type="match status" value="1"/>
</dbReference>
<dbReference type="InterPro" id="IPR022783">
    <property type="entry name" value="GCFC_dom"/>
</dbReference>
<feature type="compositionally biased region" description="Acidic residues" evidence="4">
    <location>
        <begin position="154"/>
        <end position="165"/>
    </location>
</feature>
<feature type="compositionally biased region" description="Basic and acidic residues" evidence="4">
    <location>
        <begin position="37"/>
        <end position="47"/>
    </location>
</feature>
<evidence type="ECO:0000256" key="1">
    <source>
        <dbReference type="ARBA" id="ARBA00004123"/>
    </source>
</evidence>
<feature type="compositionally biased region" description="Basic and acidic residues" evidence="4">
    <location>
        <begin position="440"/>
        <end position="452"/>
    </location>
</feature>
<feature type="region of interest" description="Disordered" evidence="4">
    <location>
        <begin position="37"/>
        <end position="101"/>
    </location>
</feature>
<gene>
    <name evidence="6" type="primary">PAXBP1</name>
</gene>
<reference evidence="6" key="1">
    <citation type="submission" date="2025-08" db="UniProtKB">
        <authorList>
            <consortium name="Ensembl"/>
        </authorList>
    </citation>
    <scope>IDENTIFICATION</scope>
</reference>
<evidence type="ECO:0000259" key="5">
    <source>
        <dbReference type="Pfam" id="PF07842"/>
    </source>
</evidence>
<reference evidence="6" key="2">
    <citation type="submission" date="2025-09" db="UniProtKB">
        <authorList>
            <consortium name="Ensembl"/>
        </authorList>
    </citation>
    <scope>IDENTIFICATION</scope>
</reference>
<dbReference type="GO" id="GO:0003677">
    <property type="term" value="F:DNA binding"/>
    <property type="evidence" value="ECO:0007669"/>
    <property type="project" value="InterPro"/>
</dbReference>
<comment type="similarity">
    <text evidence="2">Belongs to the GCF family.</text>
</comment>
<dbReference type="GO" id="GO:0005634">
    <property type="term" value="C:nucleus"/>
    <property type="evidence" value="ECO:0007669"/>
    <property type="project" value="UniProtKB-SubCell"/>
</dbReference>
<dbReference type="GO" id="GO:0000398">
    <property type="term" value="P:mRNA splicing, via spliceosome"/>
    <property type="evidence" value="ECO:0007669"/>
    <property type="project" value="InterPro"/>
</dbReference>
<proteinExistence type="inferred from homology"/>
<feature type="domain" description="GCF C-terminal" evidence="5">
    <location>
        <begin position="494"/>
        <end position="743"/>
    </location>
</feature>
<evidence type="ECO:0000256" key="3">
    <source>
        <dbReference type="ARBA" id="ARBA00023242"/>
    </source>
</evidence>
<dbReference type="AlphaFoldDB" id="A0A8C0UB01"/>
<evidence type="ECO:0000313" key="7">
    <source>
        <dbReference type="Proteomes" id="UP000694410"/>
    </source>
</evidence>
<dbReference type="Proteomes" id="UP000694410">
    <property type="component" value="Unplaced"/>
</dbReference>
<keyword evidence="7" id="KW-1185">Reference proteome</keyword>
<sequence>MNVMLSNFSFKETEEVFKVKKSSYSKKIVKQLKKEYKEDLEKSKVRTEVNSPTDVEAPLEKTGQNKDIGQEDGTANSEHGEEEMEVESEKEEEKPKAGGAFSSALSSLNVLRPGEIPDAAFIHAARKKRQMARELGDFTPVDSEPGKSRLVREDENDASDDEDDDEKRRIVFTVKEKSQRQKIAEEIGIEGSDDEALVAGEQDEELSRWEQEQIRKGINIPQVQPSQPAEVNNVYYQNTYQTLSYGSSYGIPYTYAAYGSSENKSQKTDNTVPFKTPSNEMTPVTIDLVKKQLKDRLDSMKEIHKANRQQYEKHQQSQEDSTKAIERLEGSSGGIGERYKFLQEMRGYVQDLLECFSEKVPLINELESAMHQLYKQRASRLVQRRQDDIKDESSEFSSHSNKALMAPNLDSFGRDRVIYQEQVKRRTAEREARRARRRQAREQTGKMADHLEGLSSDDEETSTDITNFNLERDRILKESSKVFEDVLESFYSIDCIKSQFEAWRSKYFASYKDAYIGLCLPKLFNPLIRLQLLTWTPLEGTWEEQDSTVAAEYPWHTFLVQPAYVCFHVMPPGQTVQGKCRDFETMLWFESLLFYGCEEQEQVKDDADISLLPTIVERVVLPKLTVISENIWDPFSTTQTSRMVAIVQKLIDGYPSVVNAENKNTQMLLKALLLRMRRTLDDDVFMPLYPKNILENKNSGPYLFFQRQFWSSVKLLGNFLQWYGILSNKTLQELSIDGLLNRYILMAFQNSEYGEDSIKKAQSVIACFPKQWFTNLTGDKTISQLENFCRYLVHLADTIYRNSIGSSDVEKRNA</sequence>
<feature type="compositionally biased region" description="Acidic residues" evidence="4">
    <location>
        <begin position="80"/>
        <end position="90"/>
    </location>
</feature>
<accession>A0A8C0UB01</accession>
<dbReference type="PANTHER" id="PTHR12214">
    <property type="entry name" value="GC-RICH SEQUENCE DNA-BINDING FACTOR"/>
    <property type="match status" value="1"/>
</dbReference>
<name>A0A8C0UB01_CYACU</name>
<keyword evidence="3" id="KW-0539">Nucleus</keyword>
<evidence type="ECO:0000256" key="2">
    <source>
        <dbReference type="ARBA" id="ARBA00010801"/>
    </source>
</evidence>
<feature type="region of interest" description="Disordered" evidence="4">
    <location>
        <begin position="424"/>
        <end position="462"/>
    </location>
</feature>